<keyword evidence="8" id="KW-0694">RNA-binding</keyword>
<organism evidence="10 11">
    <name type="scientific">Gottschalkia purinilytica</name>
    <name type="common">Clostridium purinilyticum</name>
    <dbReference type="NCBI Taxonomy" id="1503"/>
    <lineage>
        <taxon>Bacteria</taxon>
        <taxon>Bacillati</taxon>
        <taxon>Bacillota</taxon>
        <taxon>Tissierellia</taxon>
        <taxon>Tissierellales</taxon>
        <taxon>Gottschalkiaceae</taxon>
        <taxon>Gottschalkia</taxon>
    </lineage>
</organism>
<keyword evidence="10" id="KW-0132">Cell division</keyword>
<feature type="domain" description="SHS2" evidence="9">
    <location>
        <begin position="12"/>
        <end position="211"/>
    </location>
</feature>
<accession>A0A0L0WF86</accession>
<reference evidence="11" key="1">
    <citation type="submission" date="2015-07" db="EMBL/GenBank/DDBJ databases">
        <title>Draft genome sequence of the purine-degrading Gottschalkia purinilyticum DSM 1384 (formerly Clostridium purinilyticum).</title>
        <authorList>
            <person name="Poehlein A."/>
            <person name="Schiel-Bengelsdorf B."/>
            <person name="Bengelsdorf F.R."/>
            <person name="Daniel R."/>
            <person name="Duerre P."/>
        </authorList>
    </citation>
    <scope>NUCLEOTIDE SEQUENCE [LARGE SCALE GENOMIC DNA]</scope>
    <source>
        <strain evidence="11">DSM 1384</strain>
    </source>
</reference>
<dbReference type="Pfam" id="PF14450">
    <property type="entry name" value="FtsA"/>
    <property type="match status" value="1"/>
</dbReference>
<dbReference type="SUPFAM" id="SSF53067">
    <property type="entry name" value="Actin-like ATPase domain"/>
    <property type="match status" value="2"/>
</dbReference>
<gene>
    <name evidence="10" type="primary">ftsA</name>
    <name evidence="10" type="ORF">CLPU_1c03080</name>
</gene>
<sequence>MIENSNVNNELIFSLDIGTRTIIGIVGVKENENFRIIASDIIEHEKRAMYDGQIHDINSVTNVVRRVKESLESKVGTTLNKVCIAAAGRSLETCRTSTTIDVDITREIDIRTIRSAEMEAIQDTQEKLDKDLEKQDQRVRYYCVGYTVVNYYLDDVLIENLEGHRGSNITIDVLATFLPYTVVNSLHTVMDRVGLEVKNMTLEPMAAINVAIKKNLRLLNLALVDIGAGTSDIAITRDGSICAYAMASIAGDEITEKISKVFLLDYDVAEKLKIELNIKDIHEFEDIVGIKYEMTTEEILNKIDDTIRLLAKEISEKILELNEKSPSAIFLIGGGSQIPRLDDYIAEFLELQKERVVVRDTSIIENVEGITDNIKGSNAITPIGIATISMGDNYDNFIEVTVNNEKLKMFNTNSYRVMDALLLIGYNPRKLIAKRGEELIYYFNDERKVSIGEIGDPAKIYVNGEIKDLEYELKNRDIVKIEDAIKGSKPKIRIRDVVDMDKKLYVNEKEYNFIEKVIVNNRLVDGNYLIRDNDQVKVEQIITLEDLFNKLNLDINKYICYKDNIKINSSYILNKDDKIFYEKIDKGSNQREKERNNKSKEKTISLNVNGEKITISYKKNRLNFIDIFKYINFDLSKPKGSLVLRLNGLRAEYLQPLNEGDNIEIYWEK</sequence>
<proteinExistence type="inferred from homology"/>
<keyword evidence="11" id="KW-1185">Reference proteome</keyword>
<dbReference type="PROSITE" id="PS01036">
    <property type="entry name" value="HSP70_3"/>
    <property type="match status" value="1"/>
</dbReference>
<dbReference type="STRING" id="1503.CLPU_1c03080"/>
<dbReference type="Proteomes" id="UP000037267">
    <property type="component" value="Unassembled WGS sequence"/>
</dbReference>
<dbReference type="InterPro" id="IPR018181">
    <property type="entry name" value="Heat_shock_70_CS"/>
</dbReference>
<dbReference type="RefSeq" id="WP_050353866.1">
    <property type="nucleotide sequence ID" value="NZ_LGSS01000001.1"/>
</dbReference>
<dbReference type="GO" id="GO:0003723">
    <property type="term" value="F:RNA binding"/>
    <property type="evidence" value="ECO:0007669"/>
    <property type="project" value="UniProtKB-KW"/>
</dbReference>
<dbReference type="CDD" id="cd24004">
    <property type="entry name" value="ASKHA_NBD_PilM-like"/>
    <property type="match status" value="1"/>
</dbReference>
<dbReference type="AlphaFoldDB" id="A0A0L0WF86"/>
<dbReference type="SMART" id="SM00842">
    <property type="entry name" value="FtsA"/>
    <property type="match status" value="1"/>
</dbReference>
<comment type="caution">
    <text evidence="10">The sequence shown here is derived from an EMBL/GenBank/DDBJ whole genome shotgun (WGS) entry which is preliminary data.</text>
</comment>
<dbReference type="PANTHER" id="PTHR32432:SF3">
    <property type="entry name" value="ETHANOLAMINE UTILIZATION PROTEIN EUTJ"/>
    <property type="match status" value="1"/>
</dbReference>
<dbReference type="PATRIC" id="fig|1503.3.peg.1184"/>
<evidence type="ECO:0000256" key="4">
    <source>
        <dbReference type="ARBA" id="ARBA00023016"/>
    </source>
</evidence>
<dbReference type="EMBL" id="LGSS01000001">
    <property type="protein sequence ID" value="KNF10143.1"/>
    <property type="molecule type" value="Genomic_DNA"/>
</dbReference>
<keyword evidence="4" id="KW-0346">Stress response</keyword>
<dbReference type="InterPro" id="IPR043129">
    <property type="entry name" value="ATPase_NBD"/>
</dbReference>
<evidence type="ECO:0000256" key="6">
    <source>
        <dbReference type="ARBA" id="ARBA00030945"/>
    </source>
</evidence>
<dbReference type="GO" id="GO:0051301">
    <property type="term" value="P:cell division"/>
    <property type="evidence" value="ECO:0007669"/>
    <property type="project" value="UniProtKB-KW"/>
</dbReference>
<comment type="similarity">
    <text evidence="1">Belongs to the heat shock protein 70 family.</text>
</comment>
<evidence type="ECO:0000259" key="9">
    <source>
        <dbReference type="SMART" id="SM00842"/>
    </source>
</evidence>
<evidence type="ECO:0000313" key="10">
    <source>
        <dbReference type="EMBL" id="KNF10143.1"/>
    </source>
</evidence>
<dbReference type="PANTHER" id="PTHR32432">
    <property type="entry name" value="CELL DIVISION PROTEIN FTSA-RELATED"/>
    <property type="match status" value="1"/>
</dbReference>
<evidence type="ECO:0000313" key="11">
    <source>
        <dbReference type="Proteomes" id="UP000037267"/>
    </source>
</evidence>
<evidence type="ECO:0000256" key="3">
    <source>
        <dbReference type="ARBA" id="ARBA00017249"/>
    </source>
</evidence>
<dbReference type="Gene3D" id="3.30.420.40">
    <property type="match status" value="2"/>
</dbReference>
<dbReference type="InterPro" id="IPR050696">
    <property type="entry name" value="FtsA/MreB"/>
</dbReference>
<dbReference type="OrthoDB" id="9768127at2"/>
<evidence type="ECO:0000256" key="8">
    <source>
        <dbReference type="PROSITE-ProRule" id="PRU00182"/>
    </source>
</evidence>
<keyword evidence="10" id="KW-0131">Cell cycle</keyword>
<evidence type="ECO:0000256" key="5">
    <source>
        <dbReference type="ARBA" id="ARBA00030019"/>
    </source>
</evidence>
<dbReference type="InterPro" id="IPR003494">
    <property type="entry name" value="SHS2_FtsA"/>
</dbReference>
<evidence type="ECO:0000256" key="2">
    <source>
        <dbReference type="ARBA" id="ARBA00014415"/>
    </source>
</evidence>
<evidence type="ECO:0000256" key="1">
    <source>
        <dbReference type="ARBA" id="ARBA00007381"/>
    </source>
</evidence>
<dbReference type="PROSITE" id="PS50889">
    <property type="entry name" value="S4"/>
    <property type="match status" value="2"/>
</dbReference>
<name>A0A0L0WF86_GOTPU</name>
<protein>
    <recommendedName>
        <fullName evidence="2">Chaperone protein DnaK</fullName>
    </recommendedName>
    <alternativeName>
        <fullName evidence="3">Chaperone protein dnaK</fullName>
    </alternativeName>
    <alternativeName>
        <fullName evidence="7">HSP70</fullName>
    </alternativeName>
    <alternativeName>
        <fullName evidence="6">Heat shock 70 kDa protein</fullName>
    </alternativeName>
    <alternativeName>
        <fullName evidence="5">Heat shock protein 70</fullName>
    </alternativeName>
</protein>
<evidence type="ECO:0000256" key="7">
    <source>
        <dbReference type="ARBA" id="ARBA00033103"/>
    </source>
</evidence>